<dbReference type="GO" id="GO:0005737">
    <property type="term" value="C:cytoplasm"/>
    <property type="evidence" value="ECO:0007669"/>
    <property type="project" value="UniProtKB-SubCell"/>
</dbReference>
<evidence type="ECO:0000256" key="2">
    <source>
        <dbReference type="ARBA" id="ARBA00022722"/>
    </source>
</evidence>
<feature type="binding site" evidence="7">
    <location>
        <position position="210"/>
    </location>
    <ligand>
        <name>Zn(2+)</name>
        <dbReference type="ChEBI" id="CHEBI:29105"/>
        <note>catalytic</note>
    </ligand>
</feature>
<protein>
    <recommendedName>
        <fullName evidence="7">Endoribonuclease YbeY</fullName>
        <ecNumber evidence="7">3.1.-.-</ecNumber>
    </recommendedName>
</protein>
<name>C6S5G0_NEIML</name>
<evidence type="ECO:0000256" key="6">
    <source>
        <dbReference type="ARBA" id="ARBA00022833"/>
    </source>
</evidence>
<dbReference type="GO" id="GO:0006364">
    <property type="term" value="P:rRNA processing"/>
    <property type="evidence" value="ECO:0007669"/>
    <property type="project" value="UniProtKB-UniRule"/>
</dbReference>
<comment type="cofactor">
    <cofactor evidence="7">
        <name>Zn(2+)</name>
        <dbReference type="ChEBI" id="CHEBI:29105"/>
    </cofactor>
    <text evidence="7">Binds 1 zinc ion.</text>
</comment>
<dbReference type="EMBL" id="AM889136">
    <property type="protein sequence ID" value="CBA04232.1"/>
    <property type="molecule type" value="Genomic_DNA"/>
</dbReference>
<dbReference type="InterPro" id="IPR023091">
    <property type="entry name" value="MetalPrtase_cat_dom_sf_prd"/>
</dbReference>
<evidence type="ECO:0000313" key="9">
    <source>
        <dbReference type="Proteomes" id="UP000002054"/>
    </source>
</evidence>
<comment type="function">
    <text evidence="7">Single strand-specific metallo-endoribonuclease involved in late-stage 70S ribosome quality control and in maturation of the 3' terminus of the 16S rRNA.</text>
</comment>
<dbReference type="Proteomes" id="UP000002054">
    <property type="component" value="Chromosome"/>
</dbReference>
<dbReference type="EC" id="3.1.-.-" evidence="7"/>
<reference evidence="8 9" key="1">
    <citation type="journal article" date="2008" name="Proc. Natl. Acad. Sci. U.S.A.">
        <title>Whole-genome comparison of disease and carriage strains provides insights into virulence evolution in Neisseria meningitidis.</title>
        <authorList>
            <person name="Schoen C."/>
            <person name="Blom J."/>
            <person name="Claus H."/>
            <person name="Schramm-Glueck A."/>
            <person name="Brandt P."/>
            <person name="Mueller T."/>
            <person name="Goesmann A."/>
            <person name="Joseph B."/>
            <person name="Konietzny S."/>
            <person name="Kurzai O."/>
            <person name="Schmitt C."/>
            <person name="Friedrich T."/>
            <person name="Linke B."/>
            <person name="Vogel U."/>
            <person name="Frosch M."/>
        </authorList>
    </citation>
    <scope>NUCLEOTIDE SEQUENCE [LARGE SCALE GENOMIC DNA]</scope>
    <source>
        <strain evidence="9">alpha14</strain>
    </source>
</reference>
<keyword evidence="7" id="KW-0690">Ribosome biogenesis</keyword>
<evidence type="ECO:0000256" key="5">
    <source>
        <dbReference type="ARBA" id="ARBA00022801"/>
    </source>
</evidence>
<sequence>MPKISTSQSGYRAFRRPWICFACHIASRLSRLAITSFFGFMFNTFKEWKRRGVYHILNVSSDGTVRSMLYLRPQNTKPATMKRAKQYPFLTLQRQRFHLNFENASSAAGIPAERDFYRWAWSALKNEYRRADISLILLDEEEARAYNRDYRGKDYATNVLSFALNEGEILPCQVSEKLYGDLIICPQVVLKEAAEQGKTPERHFAHLTIHGTLHLMGYDHIEDDEAEIMEAEEIRLMLAAGFPNPYQEDEY</sequence>
<keyword evidence="5 7" id="KW-0378">Hydrolase</keyword>
<feature type="binding site" evidence="7">
    <location>
        <position position="214"/>
    </location>
    <ligand>
        <name>Zn(2+)</name>
        <dbReference type="ChEBI" id="CHEBI:29105"/>
        <note>catalytic</note>
    </ligand>
</feature>
<accession>C6S5G0</accession>
<keyword evidence="7" id="KW-0963">Cytoplasm</keyword>
<evidence type="ECO:0000256" key="1">
    <source>
        <dbReference type="ARBA" id="ARBA00010875"/>
    </source>
</evidence>
<evidence type="ECO:0000256" key="3">
    <source>
        <dbReference type="ARBA" id="ARBA00022723"/>
    </source>
</evidence>
<feature type="binding site" evidence="7">
    <location>
        <position position="220"/>
    </location>
    <ligand>
        <name>Zn(2+)</name>
        <dbReference type="ChEBI" id="CHEBI:29105"/>
        <note>catalytic</note>
    </ligand>
</feature>
<dbReference type="PANTHER" id="PTHR46986">
    <property type="entry name" value="ENDORIBONUCLEASE YBEY, CHLOROPLASTIC"/>
    <property type="match status" value="1"/>
</dbReference>
<dbReference type="KEGG" id="nmi:NMO_0420"/>
<evidence type="ECO:0000256" key="4">
    <source>
        <dbReference type="ARBA" id="ARBA00022759"/>
    </source>
</evidence>
<dbReference type="GO" id="GO:0008270">
    <property type="term" value="F:zinc ion binding"/>
    <property type="evidence" value="ECO:0007669"/>
    <property type="project" value="UniProtKB-UniRule"/>
</dbReference>
<evidence type="ECO:0000313" key="8">
    <source>
        <dbReference type="EMBL" id="CBA04232.1"/>
    </source>
</evidence>
<gene>
    <name evidence="7" type="primary">ybeY</name>
    <name evidence="8" type="ordered locus">NMO_0420</name>
</gene>
<comment type="similarity">
    <text evidence="1 7">Belongs to the endoribonuclease YbeY family.</text>
</comment>
<dbReference type="HOGENOM" id="CLU_106710_0_1_4"/>
<dbReference type="GO" id="GO:0004222">
    <property type="term" value="F:metalloendopeptidase activity"/>
    <property type="evidence" value="ECO:0007669"/>
    <property type="project" value="InterPro"/>
</dbReference>
<dbReference type="HAMAP" id="MF_00009">
    <property type="entry name" value="Endoribonucl_YbeY"/>
    <property type="match status" value="1"/>
</dbReference>
<proteinExistence type="inferred from homology"/>
<dbReference type="GO" id="GO:0004521">
    <property type="term" value="F:RNA endonuclease activity"/>
    <property type="evidence" value="ECO:0007669"/>
    <property type="project" value="UniProtKB-UniRule"/>
</dbReference>
<dbReference type="Pfam" id="PF02130">
    <property type="entry name" value="YbeY"/>
    <property type="match status" value="1"/>
</dbReference>
<keyword evidence="6 7" id="KW-0862">Zinc</keyword>
<comment type="subcellular location">
    <subcellularLocation>
        <location evidence="7">Cytoplasm</location>
    </subcellularLocation>
</comment>
<dbReference type="Gene3D" id="3.40.390.30">
    <property type="entry name" value="Metalloproteases ('zincins'), catalytic domain"/>
    <property type="match status" value="1"/>
</dbReference>
<organism evidence="8 9">
    <name type="scientific">Neisseria meningitidis (strain alpha14)</name>
    <dbReference type="NCBI Taxonomy" id="662598"/>
    <lineage>
        <taxon>Bacteria</taxon>
        <taxon>Pseudomonadati</taxon>
        <taxon>Pseudomonadota</taxon>
        <taxon>Betaproteobacteria</taxon>
        <taxon>Neisseriales</taxon>
        <taxon>Neisseriaceae</taxon>
        <taxon>Neisseria</taxon>
    </lineage>
</organism>
<dbReference type="PROSITE" id="PS01306">
    <property type="entry name" value="UPF0054"/>
    <property type="match status" value="1"/>
</dbReference>
<keyword evidence="2 7" id="KW-0540">Nuclease</keyword>
<dbReference type="InterPro" id="IPR002036">
    <property type="entry name" value="YbeY"/>
</dbReference>
<dbReference type="NCBIfam" id="TIGR00043">
    <property type="entry name" value="rRNA maturation RNase YbeY"/>
    <property type="match status" value="1"/>
</dbReference>
<keyword evidence="4 7" id="KW-0255">Endonuclease</keyword>
<keyword evidence="7" id="KW-0698">rRNA processing</keyword>
<dbReference type="InterPro" id="IPR020549">
    <property type="entry name" value="YbeY_CS"/>
</dbReference>
<dbReference type="AlphaFoldDB" id="C6S5G0"/>
<dbReference type="PANTHER" id="PTHR46986:SF1">
    <property type="entry name" value="ENDORIBONUCLEASE YBEY, CHLOROPLASTIC"/>
    <property type="match status" value="1"/>
</dbReference>
<dbReference type="SUPFAM" id="SSF55486">
    <property type="entry name" value="Metalloproteases ('zincins'), catalytic domain"/>
    <property type="match status" value="1"/>
</dbReference>
<keyword evidence="3 7" id="KW-0479">Metal-binding</keyword>
<evidence type="ECO:0000256" key="7">
    <source>
        <dbReference type="HAMAP-Rule" id="MF_00009"/>
    </source>
</evidence>